<gene>
    <name evidence="1" type="ORF">ACHAXA_006100</name>
</gene>
<accession>A0ABD3R742</accession>
<protein>
    <submittedName>
        <fullName evidence="1">Uncharacterized protein</fullName>
    </submittedName>
</protein>
<organism evidence="1 2">
    <name type="scientific">Cyclostephanos tholiformis</name>
    <dbReference type="NCBI Taxonomy" id="382380"/>
    <lineage>
        <taxon>Eukaryota</taxon>
        <taxon>Sar</taxon>
        <taxon>Stramenopiles</taxon>
        <taxon>Ochrophyta</taxon>
        <taxon>Bacillariophyta</taxon>
        <taxon>Coscinodiscophyceae</taxon>
        <taxon>Thalassiosirophycidae</taxon>
        <taxon>Stephanodiscales</taxon>
        <taxon>Stephanodiscaceae</taxon>
        <taxon>Cyclostephanos</taxon>
    </lineage>
</organism>
<keyword evidence="2" id="KW-1185">Reference proteome</keyword>
<reference evidence="1 2" key="1">
    <citation type="submission" date="2024-10" db="EMBL/GenBank/DDBJ databases">
        <title>Updated reference genomes for cyclostephanoid diatoms.</title>
        <authorList>
            <person name="Roberts W.R."/>
            <person name="Alverson A.J."/>
        </authorList>
    </citation>
    <scope>NUCLEOTIDE SEQUENCE [LARGE SCALE GENOMIC DNA]</scope>
    <source>
        <strain evidence="1 2">AJA228-03</strain>
    </source>
</reference>
<dbReference type="EMBL" id="JALLPB020000535">
    <property type="protein sequence ID" value="KAL3808177.1"/>
    <property type="molecule type" value="Genomic_DNA"/>
</dbReference>
<comment type="caution">
    <text evidence="1">The sequence shown here is derived from an EMBL/GenBank/DDBJ whole genome shotgun (WGS) entry which is preliminary data.</text>
</comment>
<dbReference type="Proteomes" id="UP001530377">
    <property type="component" value="Unassembled WGS sequence"/>
</dbReference>
<dbReference type="AlphaFoldDB" id="A0ABD3R742"/>
<evidence type="ECO:0000313" key="2">
    <source>
        <dbReference type="Proteomes" id="UP001530377"/>
    </source>
</evidence>
<evidence type="ECO:0000313" key="1">
    <source>
        <dbReference type="EMBL" id="KAL3808177.1"/>
    </source>
</evidence>
<proteinExistence type="predicted"/>
<name>A0ABD3R742_9STRA</name>
<sequence length="133" mass="14376">MGNIEGAGLILLDVIPKVSAAGIVIVRMFNNASNSKRHLAMKPNGAKVITVNNGNPSSTPKDTSLEMKAYRIEYTLNELLGYMGETDVLIGQGLRGELGVSAVAQIQILSSLSDCRKEYDNLLRTVPEMIELV</sequence>